<evidence type="ECO:0000256" key="3">
    <source>
        <dbReference type="ARBA" id="ARBA00022448"/>
    </source>
</evidence>
<keyword evidence="3" id="KW-0813">Transport</keyword>
<dbReference type="PANTHER" id="PTHR43297">
    <property type="entry name" value="OLIGOPEPTIDE TRANSPORT ATP-BINDING PROTEIN APPD"/>
    <property type="match status" value="1"/>
</dbReference>
<organism evidence="6 7">
    <name type="scientific">Streptomyces varsoviensis</name>
    <dbReference type="NCBI Taxonomy" id="67373"/>
    <lineage>
        <taxon>Bacteria</taxon>
        <taxon>Bacillati</taxon>
        <taxon>Actinomycetota</taxon>
        <taxon>Actinomycetes</taxon>
        <taxon>Kitasatosporales</taxon>
        <taxon>Streptomycetaceae</taxon>
        <taxon>Streptomyces</taxon>
    </lineage>
</organism>
<feature type="non-terminal residue" evidence="6">
    <location>
        <position position="101"/>
    </location>
</feature>
<keyword evidence="4" id="KW-1003">Cell membrane</keyword>
<gene>
    <name evidence="6" type="ORF">ADK38_20970</name>
</gene>
<dbReference type="InterPro" id="IPR050388">
    <property type="entry name" value="ABC_Ni/Peptide_Import"/>
</dbReference>
<dbReference type="EMBL" id="LGUT01001791">
    <property type="protein sequence ID" value="KOG88226.1"/>
    <property type="molecule type" value="Genomic_DNA"/>
</dbReference>
<feature type="non-terminal residue" evidence="6">
    <location>
        <position position="1"/>
    </location>
</feature>
<comment type="caution">
    <text evidence="6">The sequence shown here is derived from an EMBL/GenBank/DDBJ whole genome shotgun (WGS) entry which is preliminary data.</text>
</comment>
<evidence type="ECO:0000313" key="7">
    <source>
        <dbReference type="Proteomes" id="UP000037020"/>
    </source>
</evidence>
<name>A0ABR5J507_9ACTN</name>
<accession>A0ABR5J507</accession>
<dbReference type="Proteomes" id="UP000037020">
    <property type="component" value="Unassembled WGS sequence"/>
</dbReference>
<dbReference type="InterPro" id="IPR027417">
    <property type="entry name" value="P-loop_NTPase"/>
</dbReference>
<keyword evidence="5" id="KW-0472">Membrane</keyword>
<evidence type="ECO:0000256" key="2">
    <source>
        <dbReference type="ARBA" id="ARBA00005417"/>
    </source>
</evidence>
<proteinExistence type="inferred from homology"/>
<evidence type="ECO:0000256" key="1">
    <source>
        <dbReference type="ARBA" id="ARBA00004370"/>
    </source>
</evidence>
<keyword evidence="6" id="KW-0067">ATP-binding</keyword>
<dbReference type="PANTHER" id="PTHR43297:SF2">
    <property type="entry name" value="DIPEPTIDE TRANSPORT ATP-BINDING PROTEIN DPPD"/>
    <property type="match status" value="1"/>
</dbReference>
<reference evidence="6 7" key="1">
    <citation type="submission" date="2015-07" db="EMBL/GenBank/DDBJ databases">
        <authorList>
            <person name="Ju K.-S."/>
            <person name="Doroghazi J.R."/>
            <person name="Metcalf W.W."/>
        </authorList>
    </citation>
    <scope>NUCLEOTIDE SEQUENCE [LARGE SCALE GENOMIC DNA]</scope>
    <source>
        <strain evidence="6 7">NRRL B-3589</strain>
    </source>
</reference>
<dbReference type="Gene3D" id="3.40.50.300">
    <property type="entry name" value="P-loop containing nucleotide triphosphate hydrolases"/>
    <property type="match status" value="1"/>
</dbReference>
<protein>
    <submittedName>
        <fullName evidence="6">ABC transporter ATP-binding protein</fullName>
    </submittedName>
</protein>
<evidence type="ECO:0000313" key="6">
    <source>
        <dbReference type="EMBL" id="KOG88226.1"/>
    </source>
</evidence>
<comment type="subcellular location">
    <subcellularLocation>
        <location evidence="1">Membrane</location>
    </subcellularLocation>
</comment>
<evidence type="ECO:0000256" key="5">
    <source>
        <dbReference type="ARBA" id="ARBA00023136"/>
    </source>
</evidence>
<keyword evidence="6" id="KW-0547">Nucleotide-binding</keyword>
<dbReference type="GO" id="GO:0005524">
    <property type="term" value="F:ATP binding"/>
    <property type="evidence" value="ECO:0007669"/>
    <property type="project" value="UniProtKB-KW"/>
</dbReference>
<dbReference type="SUPFAM" id="SSF52540">
    <property type="entry name" value="P-loop containing nucleoside triphosphate hydrolases"/>
    <property type="match status" value="1"/>
</dbReference>
<evidence type="ECO:0000256" key="4">
    <source>
        <dbReference type="ARBA" id="ARBA00022475"/>
    </source>
</evidence>
<keyword evidence="7" id="KW-1185">Reference proteome</keyword>
<sequence length="101" mass="10907">LIAMALACEPRLLVADEPTTALDVTVQAQILGLLRELRAETGMGLLLVTHDLGVAAGNVDELLVMKEGREVEHGPAREVLDAPREDYTRALLAAVPRIDVR</sequence>
<comment type="similarity">
    <text evidence="2">Belongs to the ABC transporter superfamily.</text>
</comment>